<dbReference type="PANTHER" id="PTHR40763">
    <property type="entry name" value="MEMBRANE PROTEIN-RELATED"/>
    <property type="match status" value="1"/>
</dbReference>
<dbReference type="Pfam" id="PF09922">
    <property type="entry name" value="LiaF-like_C"/>
    <property type="match status" value="1"/>
</dbReference>
<evidence type="ECO:0000259" key="3">
    <source>
        <dbReference type="Pfam" id="PF22570"/>
    </source>
</evidence>
<keyword evidence="1" id="KW-0472">Membrane</keyword>
<dbReference type="InterPro" id="IPR024425">
    <property type="entry name" value="LiaF-like_C"/>
</dbReference>
<dbReference type="Pfam" id="PF22570">
    <property type="entry name" value="LiaF-TM"/>
    <property type="match status" value="1"/>
</dbReference>
<feature type="domain" description="LiaF transmembrane" evidence="3">
    <location>
        <begin position="17"/>
        <end position="115"/>
    </location>
</feature>
<dbReference type="Proteomes" id="UP000651085">
    <property type="component" value="Unassembled WGS sequence"/>
</dbReference>
<gene>
    <name evidence="4" type="ORF">H8744_01890</name>
</gene>
<evidence type="ECO:0000259" key="2">
    <source>
        <dbReference type="Pfam" id="PF09922"/>
    </source>
</evidence>
<proteinExistence type="predicted"/>
<keyword evidence="1" id="KW-0812">Transmembrane</keyword>
<comment type="caution">
    <text evidence="4">The sequence shown here is derived from an EMBL/GenBank/DDBJ whole genome shotgun (WGS) entry which is preliminary data.</text>
</comment>
<keyword evidence="5" id="KW-1185">Reference proteome</keyword>
<feature type="transmembrane region" description="Helical" evidence="1">
    <location>
        <begin position="94"/>
        <end position="111"/>
    </location>
</feature>
<feature type="transmembrane region" description="Helical" evidence="1">
    <location>
        <begin position="16"/>
        <end position="34"/>
    </location>
</feature>
<dbReference type="PANTHER" id="PTHR40763:SF5">
    <property type="entry name" value="MEMBRANE PROTEIN"/>
    <property type="match status" value="1"/>
</dbReference>
<keyword evidence="1" id="KW-1133">Transmembrane helix</keyword>
<dbReference type="RefSeq" id="WP_262433227.1">
    <property type="nucleotide sequence ID" value="NZ_JACRTF010000001.1"/>
</dbReference>
<dbReference type="AlphaFoldDB" id="A0A926F271"/>
<sequence length="245" mass="27380">MEQKPTSPSGITGRQLVATLFIACGILLLGRNLGIIPSSFFHAIVSWPMLLVALGAYYVLRKQLFNGLILLVIGFCFLIPRLGWFFWLPIDTSALLWPLVLVLVGVAVFYRPKHRGCHRPRGREEFTVNECKSTDGFLRSDNMFSGVKQVVLDELFRGASIRNSFGGTELDLRRTDIPLGETYIDIECNFGGVEIYVPLDWKIELQANAFLGSCEDKRIPGINIDQSRVLVIRGNVSFGSIEIKG</sequence>
<evidence type="ECO:0000256" key="1">
    <source>
        <dbReference type="SAM" id="Phobius"/>
    </source>
</evidence>
<protein>
    <recommendedName>
        <fullName evidence="6">Cell wall-active antibiotics response LiaF-like C-terminal domain-containing protein</fullName>
    </recommendedName>
</protein>
<dbReference type="EMBL" id="JACRTF010000001">
    <property type="protein sequence ID" value="MBC8592011.1"/>
    <property type="molecule type" value="Genomic_DNA"/>
</dbReference>
<reference evidence="4" key="1">
    <citation type="submission" date="2020-08" db="EMBL/GenBank/DDBJ databases">
        <title>Genome public.</title>
        <authorList>
            <person name="Liu C."/>
            <person name="Sun Q."/>
        </authorList>
    </citation>
    <scope>NUCLEOTIDE SEQUENCE</scope>
    <source>
        <strain evidence="4">N12</strain>
    </source>
</reference>
<organism evidence="4 5">
    <name type="scientific">Jilunia laotingensis</name>
    <dbReference type="NCBI Taxonomy" id="2763675"/>
    <lineage>
        <taxon>Bacteria</taxon>
        <taxon>Pseudomonadati</taxon>
        <taxon>Bacteroidota</taxon>
        <taxon>Bacteroidia</taxon>
        <taxon>Bacteroidales</taxon>
        <taxon>Bacteroidaceae</taxon>
        <taxon>Jilunia</taxon>
    </lineage>
</organism>
<evidence type="ECO:0008006" key="6">
    <source>
        <dbReference type="Google" id="ProtNLM"/>
    </source>
</evidence>
<dbReference type="InterPro" id="IPR054331">
    <property type="entry name" value="LiaF_TM"/>
</dbReference>
<evidence type="ECO:0000313" key="5">
    <source>
        <dbReference type="Proteomes" id="UP000651085"/>
    </source>
</evidence>
<feature type="domain" description="Cell wall-active antibiotics response LiaF-like C-terminal" evidence="2">
    <location>
        <begin position="157"/>
        <end position="215"/>
    </location>
</feature>
<feature type="transmembrane region" description="Helical" evidence="1">
    <location>
        <begin position="40"/>
        <end position="60"/>
    </location>
</feature>
<evidence type="ECO:0000313" key="4">
    <source>
        <dbReference type="EMBL" id="MBC8592011.1"/>
    </source>
</evidence>
<accession>A0A926F271</accession>
<feature type="transmembrane region" description="Helical" evidence="1">
    <location>
        <begin position="67"/>
        <end position="88"/>
    </location>
</feature>
<name>A0A926F271_9BACT</name>